<evidence type="ECO:0000256" key="2">
    <source>
        <dbReference type="ARBA" id="ARBA00008051"/>
    </source>
</evidence>
<dbReference type="Gene3D" id="3.10.20.90">
    <property type="entry name" value="Phosphatidylinositol 3-kinase Catalytic Subunit, Chain A, domain 1"/>
    <property type="match status" value="1"/>
</dbReference>
<dbReference type="PRINTS" id="PR00499">
    <property type="entry name" value="P67PHOX"/>
</dbReference>
<evidence type="ECO:0000313" key="11">
    <source>
        <dbReference type="Proteomes" id="UP000606274"/>
    </source>
</evidence>
<dbReference type="SMART" id="SM00326">
    <property type="entry name" value="SH3"/>
    <property type="match status" value="2"/>
</dbReference>
<dbReference type="InterPro" id="IPR019734">
    <property type="entry name" value="TPR_rpt"/>
</dbReference>
<dbReference type="SMART" id="SM00028">
    <property type="entry name" value="TPR"/>
    <property type="match status" value="3"/>
</dbReference>
<protein>
    <recommendedName>
        <fullName evidence="9">SH3 domain-containing protein</fullName>
    </recommendedName>
</protein>
<evidence type="ECO:0000256" key="7">
    <source>
        <dbReference type="PROSITE-ProRule" id="PRU00192"/>
    </source>
</evidence>
<feature type="domain" description="SH3" evidence="9">
    <location>
        <begin position="457"/>
        <end position="516"/>
    </location>
</feature>
<dbReference type="CDD" id="cd12047">
    <property type="entry name" value="SH3_Noxa1_C"/>
    <property type="match status" value="1"/>
</dbReference>
<organism evidence="10 11">
    <name type="scientific">Silurus meridionalis</name>
    <name type="common">Southern catfish</name>
    <name type="synonym">Silurus soldatovi meridionalis</name>
    <dbReference type="NCBI Taxonomy" id="175797"/>
    <lineage>
        <taxon>Eukaryota</taxon>
        <taxon>Metazoa</taxon>
        <taxon>Chordata</taxon>
        <taxon>Craniata</taxon>
        <taxon>Vertebrata</taxon>
        <taxon>Euteleostomi</taxon>
        <taxon>Actinopterygii</taxon>
        <taxon>Neopterygii</taxon>
        <taxon>Teleostei</taxon>
        <taxon>Ostariophysi</taxon>
        <taxon>Siluriformes</taxon>
        <taxon>Siluridae</taxon>
        <taxon>Silurus</taxon>
    </lineage>
</organism>
<keyword evidence="4" id="KW-0963">Cytoplasm</keyword>
<name>A0A8T0AAN2_SILME</name>
<feature type="domain" description="SH3" evidence="9">
    <location>
        <begin position="242"/>
        <end position="302"/>
    </location>
</feature>
<dbReference type="PROSITE" id="PS50002">
    <property type="entry name" value="SH3"/>
    <property type="match status" value="2"/>
</dbReference>
<dbReference type="Pfam" id="PF00018">
    <property type="entry name" value="SH3_1"/>
    <property type="match status" value="1"/>
</dbReference>
<keyword evidence="5" id="KW-0677">Repeat</keyword>
<dbReference type="SUPFAM" id="SSF50044">
    <property type="entry name" value="SH3-domain"/>
    <property type="match status" value="2"/>
</dbReference>
<dbReference type="EMBL" id="JABFDY010000027">
    <property type="protein sequence ID" value="KAF7687530.1"/>
    <property type="molecule type" value="Genomic_DNA"/>
</dbReference>
<comment type="subcellular location">
    <subcellularLocation>
        <location evidence="1">Cytoplasm</location>
    </subcellularLocation>
</comment>
<evidence type="ECO:0000256" key="5">
    <source>
        <dbReference type="ARBA" id="ARBA00022737"/>
    </source>
</evidence>
<dbReference type="SUPFAM" id="SSF54277">
    <property type="entry name" value="CAD &amp; PB1 domains"/>
    <property type="match status" value="1"/>
</dbReference>
<keyword evidence="3 7" id="KW-0728">SH3 domain</keyword>
<keyword evidence="6" id="KW-0802">TPR repeat</keyword>
<comment type="similarity">
    <text evidence="2">Belongs to the NCF2/NOXA1 family.</text>
</comment>
<dbReference type="GO" id="GO:0005737">
    <property type="term" value="C:cytoplasm"/>
    <property type="evidence" value="ECO:0007669"/>
    <property type="project" value="UniProtKB-SubCell"/>
</dbReference>
<evidence type="ECO:0000256" key="6">
    <source>
        <dbReference type="ARBA" id="ARBA00022803"/>
    </source>
</evidence>
<dbReference type="PANTHER" id="PTHR15175:SF4">
    <property type="entry name" value="NADPH OXIDASE ACTIVATOR 1"/>
    <property type="match status" value="1"/>
</dbReference>
<feature type="compositionally biased region" description="Pro residues" evidence="8">
    <location>
        <begin position="318"/>
        <end position="336"/>
    </location>
</feature>
<dbReference type="GO" id="GO:0042554">
    <property type="term" value="P:superoxide anion generation"/>
    <property type="evidence" value="ECO:0007669"/>
    <property type="project" value="TreeGrafter"/>
</dbReference>
<sequence>MTARDKAMLYTELIQLWDEAVRAVDNQDWNSALAKLIQISDPSAGILFVTASVHLALGQLEEAIKALDRVIAKDERLAVGFFQRAALHMMVGRLDEALGDCIWAQKHMRTNAVIDYKQLGLRYRLYTWQILYNAAAVHCRLNQWNKATEILQAALQEGGGRGSQVASAMQSVAKRELIAPLMVPEGVVFRPRKQHVEELQPRDFLGKAEVIISDIPNDDFGGFEPLRLQKPGYYEPQTEVGQDSRYMCVRKAYIGRNEAELTVPAGAYVYVYSEEDRDGFVTVIYDGQRGMLPNFLLETVTKKTKDKRKKESYATGIPLPPSMKPPTRPHSAAPPLPELPSFYNSSTHTTPSVQYNREELSPTDKTTIADSVIVKVHYTYTIALSVPLETPYRELQERIAQKLGQPAELIRLRHKRQGFSVLTPLDEDGDVKSLAEVVEAGRVTLWCQAEHSLANRTILYQMVALYDYTAQGPEDLEFSQGDTIDILSEVNEEWLEGHTAGNIGIFPRCFAYRDFPEKVGESQENVK</sequence>
<dbReference type="Proteomes" id="UP000606274">
    <property type="component" value="Unassembled WGS sequence"/>
</dbReference>
<evidence type="ECO:0000256" key="4">
    <source>
        <dbReference type="ARBA" id="ARBA00022490"/>
    </source>
</evidence>
<reference evidence="10" key="1">
    <citation type="submission" date="2020-08" db="EMBL/GenBank/DDBJ databases">
        <title>Chromosome-level assembly of Southern catfish (Silurus meridionalis) provides insights into visual adaptation to the nocturnal and benthic lifestyles.</title>
        <authorList>
            <person name="Zhang Y."/>
            <person name="Wang D."/>
            <person name="Peng Z."/>
        </authorList>
    </citation>
    <scope>NUCLEOTIDE SEQUENCE</scope>
    <source>
        <strain evidence="10">SWU-2019-XX</strain>
        <tissue evidence="10">Muscle</tissue>
    </source>
</reference>
<dbReference type="PANTHER" id="PTHR15175">
    <property type="entry name" value="NEUTROPHIL CYTOSOLIC FACTOR 2, NEUTROPHIL NADPH OXIDASE FACTOR 2"/>
    <property type="match status" value="1"/>
</dbReference>
<keyword evidence="11" id="KW-1185">Reference proteome</keyword>
<accession>A0A8T0AAN2</accession>
<dbReference type="InterPro" id="IPR011990">
    <property type="entry name" value="TPR-like_helical_dom_sf"/>
</dbReference>
<dbReference type="FunFam" id="1.25.40.10:FF:000017">
    <property type="entry name" value="NADPH oxidase regulator NoxR"/>
    <property type="match status" value="1"/>
</dbReference>
<dbReference type="InterPro" id="IPR051864">
    <property type="entry name" value="NCF2_NOXA1"/>
</dbReference>
<comment type="caution">
    <text evidence="10">The sequence shown here is derived from an EMBL/GenBank/DDBJ whole genome shotgun (WGS) entry which is preliminary data.</text>
</comment>
<proteinExistence type="inferred from homology"/>
<dbReference type="AlphaFoldDB" id="A0A8T0AAN2"/>
<evidence type="ECO:0000256" key="3">
    <source>
        <dbReference type="ARBA" id="ARBA00022443"/>
    </source>
</evidence>
<dbReference type="Pfam" id="PF14604">
    <property type="entry name" value="SH3_9"/>
    <property type="match status" value="1"/>
</dbReference>
<dbReference type="OrthoDB" id="5983572at2759"/>
<dbReference type="Gene3D" id="2.30.30.40">
    <property type="entry name" value="SH3 Domains"/>
    <property type="match status" value="2"/>
</dbReference>
<gene>
    <name evidence="10" type="ORF">HF521_014758</name>
</gene>
<evidence type="ECO:0000256" key="1">
    <source>
        <dbReference type="ARBA" id="ARBA00004496"/>
    </source>
</evidence>
<dbReference type="SUPFAM" id="SSF48452">
    <property type="entry name" value="TPR-like"/>
    <property type="match status" value="1"/>
</dbReference>
<evidence type="ECO:0000259" key="9">
    <source>
        <dbReference type="PROSITE" id="PS50002"/>
    </source>
</evidence>
<dbReference type="FunFam" id="2.30.30.40:FF:000212">
    <property type="entry name" value="NADPH oxidase activator 1"/>
    <property type="match status" value="1"/>
</dbReference>
<dbReference type="InterPro" id="IPR036028">
    <property type="entry name" value="SH3-like_dom_sf"/>
</dbReference>
<feature type="region of interest" description="Disordered" evidence="8">
    <location>
        <begin position="306"/>
        <end position="336"/>
    </location>
</feature>
<evidence type="ECO:0000256" key="8">
    <source>
        <dbReference type="SAM" id="MobiDB-lite"/>
    </source>
</evidence>
<dbReference type="Gene3D" id="1.25.40.10">
    <property type="entry name" value="Tetratricopeptide repeat domain"/>
    <property type="match status" value="1"/>
</dbReference>
<dbReference type="InterPro" id="IPR001452">
    <property type="entry name" value="SH3_domain"/>
</dbReference>
<evidence type="ECO:0000313" key="10">
    <source>
        <dbReference type="EMBL" id="KAF7687530.1"/>
    </source>
</evidence>
<dbReference type="GO" id="GO:0016176">
    <property type="term" value="F:superoxide-generating NADPH oxidase activator activity"/>
    <property type="evidence" value="ECO:0007669"/>
    <property type="project" value="TreeGrafter"/>
</dbReference>